<feature type="binding site" evidence="12">
    <location>
        <position position="220"/>
    </location>
    <ligand>
        <name>substrate</name>
    </ligand>
</feature>
<dbReference type="CDD" id="cd00311">
    <property type="entry name" value="TIM"/>
    <property type="match status" value="1"/>
</dbReference>
<name>A0A291GPX3_9MICO</name>
<comment type="catalytic activity">
    <reaction evidence="1 12 13">
        <text>D-glyceraldehyde 3-phosphate = dihydroxyacetone phosphate</text>
        <dbReference type="Rhea" id="RHEA:18585"/>
        <dbReference type="ChEBI" id="CHEBI:57642"/>
        <dbReference type="ChEBI" id="CHEBI:59776"/>
        <dbReference type="EC" id="5.3.1.1"/>
    </reaction>
</comment>
<dbReference type="FunFam" id="3.20.20.70:FF:000020">
    <property type="entry name" value="Triosephosphate isomerase"/>
    <property type="match status" value="1"/>
</dbReference>
<dbReference type="EC" id="5.3.1.1" evidence="5 12"/>
<accession>A0A291GPX3</accession>
<organism evidence="14 15">
    <name type="scientific">Brachybacterium vulturis</name>
    <dbReference type="NCBI Taxonomy" id="2017484"/>
    <lineage>
        <taxon>Bacteria</taxon>
        <taxon>Bacillati</taxon>
        <taxon>Actinomycetota</taxon>
        <taxon>Actinomycetes</taxon>
        <taxon>Micrococcales</taxon>
        <taxon>Dermabacteraceae</taxon>
        <taxon>Brachybacterium</taxon>
    </lineage>
</organism>
<dbReference type="InterPro" id="IPR020861">
    <property type="entry name" value="Triosephosphate_isomerase_AS"/>
</dbReference>
<dbReference type="PROSITE" id="PS51440">
    <property type="entry name" value="TIM_2"/>
    <property type="match status" value="1"/>
</dbReference>
<evidence type="ECO:0000256" key="12">
    <source>
        <dbReference type="HAMAP-Rule" id="MF_00147"/>
    </source>
</evidence>
<comment type="similarity">
    <text evidence="3 12 13">Belongs to the triosephosphate isomerase family.</text>
</comment>
<evidence type="ECO:0000256" key="13">
    <source>
        <dbReference type="RuleBase" id="RU363013"/>
    </source>
</evidence>
<dbReference type="InterPro" id="IPR035990">
    <property type="entry name" value="TIM_sf"/>
</dbReference>
<evidence type="ECO:0000256" key="5">
    <source>
        <dbReference type="ARBA" id="ARBA00011940"/>
    </source>
</evidence>
<evidence type="ECO:0000256" key="10">
    <source>
        <dbReference type="ARBA" id="ARBA00023235"/>
    </source>
</evidence>
<dbReference type="RefSeq" id="WP_096803266.1">
    <property type="nucleotide sequence ID" value="NZ_CP023563.1"/>
</dbReference>
<evidence type="ECO:0000313" key="15">
    <source>
        <dbReference type="Proteomes" id="UP000218165"/>
    </source>
</evidence>
<comment type="function">
    <text evidence="11 12">Involved in the gluconeogenesis. Catalyzes stereospecifically the conversion of dihydroxyacetone phosphate (DHAP) to D-glyceraldehyde-3-phosphate (G3P).</text>
</comment>
<dbReference type="SUPFAM" id="SSF51351">
    <property type="entry name" value="Triosephosphate isomerase (TIM)"/>
    <property type="match status" value="1"/>
</dbReference>
<keyword evidence="15" id="KW-1185">Reference proteome</keyword>
<comment type="pathway">
    <text evidence="2 12 13">Carbohydrate biosynthesis; gluconeogenesis.</text>
</comment>
<evidence type="ECO:0000256" key="1">
    <source>
        <dbReference type="ARBA" id="ARBA00000474"/>
    </source>
</evidence>
<dbReference type="NCBIfam" id="TIGR00419">
    <property type="entry name" value="tim"/>
    <property type="match status" value="1"/>
</dbReference>
<proteinExistence type="inferred from homology"/>
<comment type="subcellular location">
    <subcellularLocation>
        <location evidence="12 13">Cytoplasm</location>
    </subcellularLocation>
</comment>
<feature type="active site" description="Electrophile" evidence="12">
    <location>
        <position position="102"/>
    </location>
</feature>
<reference evidence="15" key="1">
    <citation type="submission" date="2017-09" db="EMBL/GenBank/DDBJ databases">
        <title>Brachybacterium sp. VM2412.</title>
        <authorList>
            <person name="Tak E.J."/>
            <person name="Bae J.-W."/>
        </authorList>
    </citation>
    <scope>NUCLEOTIDE SEQUENCE [LARGE SCALE GENOMIC DNA]</scope>
    <source>
        <strain evidence="15">VM2412</strain>
    </source>
</reference>
<evidence type="ECO:0000256" key="4">
    <source>
        <dbReference type="ARBA" id="ARBA00011738"/>
    </source>
</evidence>
<sequence>MTTPRTPLMAGNWKMNLDWKQGLALVEELGDQLKGFDTDKVETVVLPPFVDIRTVQVAVDAGKLPIAYGAQDISAHESGAFTGEVSGAMLKALGATYVAVGHSERRQYHGEDEQVTGAKVKAAFAAGLTPILCVGEPLEERKAGNHVPYTLAQLTGGIEGLTAEQAEKIVIAYEPVWAIGTGEVAGADDAQEVCHALREALREQYGDVVADAVRVLYGGSVKSSNVVELMGKADVDGALVGGASLKAEEFAKIAGYQG</sequence>
<evidence type="ECO:0000256" key="9">
    <source>
        <dbReference type="ARBA" id="ARBA00023152"/>
    </source>
</evidence>
<dbReference type="GO" id="GO:0005829">
    <property type="term" value="C:cytosol"/>
    <property type="evidence" value="ECO:0007669"/>
    <property type="project" value="TreeGrafter"/>
</dbReference>
<comment type="subunit">
    <text evidence="4 12 13">Homodimer.</text>
</comment>
<dbReference type="InterPro" id="IPR022896">
    <property type="entry name" value="TrioseP_Isoase_bac/euk"/>
</dbReference>
<dbReference type="GO" id="GO:0019563">
    <property type="term" value="P:glycerol catabolic process"/>
    <property type="evidence" value="ECO:0007669"/>
    <property type="project" value="TreeGrafter"/>
</dbReference>
<evidence type="ECO:0000256" key="8">
    <source>
        <dbReference type="ARBA" id="ARBA00022490"/>
    </source>
</evidence>
<feature type="binding site" evidence="12">
    <location>
        <position position="180"/>
    </location>
    <ligand>
        <name>substrate</name>
    </ligand>
</feature>
<dbReference type="UniPathway" id="UPA00109">
    <property type="reaction ID" value="UER00189"/>
</dbReference>
<keyword evidence="9 12" id="KW-0324">Glycolysis</keyword>
<dbReference type="GO" id="GO:0006094">
    <property type="term" value="P:gluconeogenesis"/>
    <property type="evidence" value="ECO:0007669"/>
    <property type="project" value="UniProtKB-UniRule"/>
</dbReference>
<dbReference type="Gene3D" id="3.20.20.70">
    <property type="entry name" value="Aldolase class I"/>
    <property type="match status" value="1"/>
</dbReference>
<gene>
    <name evidence="12" type="primary">tpiA</name>
    <name evidence="14" type="ORF">CFK38_11915</name>
</gene>
<keyword evidence="7 12" id="KW-0312">Gluconeogenesis</keyword>
<keyword evidence="10 12" id="KW-0413">Isomerase</keyword>
<dbReference type="AlphaFoldDB" id="A0A291GPX3"/>
<dbReference type="PROSITE" id="PS00171">
    <property type="entry name" value="TIM_1"/>
    <property type="match status" value="1"/>
</dbReference>
<dbReference type="OrthoDB" id="9809429at2"/>
<dbReference type="KEGG" id="brz:CFK38_11915"/>
<dbReference type="PANTHER" id="PTHR21139:SF42">
    <property type="entry name" value="TRIOSEPHOSPHATE ISOMERASE"/>
    <property type="match status" value="1"/>
</dbReference>
<dbReference type="GO" id="GO:0004807">
    <property type="term" value="F:triose-phosphate isomerase activity"/>
    <property type="evidence" value="ECO:0007669"/>
    <property type="project" value="UniProtKB-UniRule"/>
</dbReference>
<dbReference type="Pfam" id="PF00121">
    <property type="entry name" value="TIM"/>
    <property type="match status" value="1"/>
</dbReference>
<evidence type="ECO:0000256" key="6">
    <source>
        <dbReference type="ARBA" id="ARBA00019397"/>
    </source>
</evidence>
<evidence type="ECO:0000256" key="11">
    <source>
        <dbReference type="ARBA" id="ARBA00055680"/>
    </source>
</evidence>
<evidence type="ECO:0000256" key="3">
    <source>
        <dbReference type="ARBA" id="ARBA00007422"/>
    </source>
</evidence>
<dbReference type="UniPathway" id="UPA00138"/>
<feature type="binding site" evidence="12">
    <location>
        <begin position="241"/>
        <end position="242"/>
    </location>
    <ligand>
        <name>substrate</name>
    </ligand>
</feature>
<keyword evidence="8 12" id="KW-0963">Cytoplasm</keyword>
<evidence type="ECO:0000256" key="2">
    <source>
        <dbReference type="ARBA" id="ARBA00004742"/>
    </source>
</evidence>
<dbReference type="PANTHER" id="PTHR21139">
    <property type="entry name" value="TRIOSEPHOSPHATE ISOMERASE"/>
    <property type="match status" value="1"/>
</dbReference>
<dbReference type="HAMAP" id="MF_00147_B">
    <property type="entry name" value="TIM_B"/>
    <property type="match status" value="1"/>
</dbReference>
<dbReference type="EMBL" id="CP023563">
    <property type="protein sequence ID" value="ATG52150.1"/>
    <property type="molecule type" value="Genomic_DNA"/>
</dbReference>
<feature type="active site" description="Proton acceptor" evidence="12">
    <location>
        <position position="174"/>
    </location>
</feature>
<dbReference type="Proteomes" id="UP000218165">
    <property type="component" value="Chromosome"/>
</dbReference>
<dbReference type="GO" id="GO:0046166">
    <property type="term" value="P:glyceraldehyde-3-phosphate biosynthetic process"/>
    <property type="evidence" value="ECO:0007669"/>
    <property type="project" value="TreeGrafter"/>
</dbReference>
<dbReference type="GO" id="GO:0006096">
    <property type="term" value="P:glycolytic process"/>
    <property type="evidence" value="ECO:0007669"/>
    <property type="project" value="UniProtKB-UniRule"/>
</dbReference>
<comment type="pathway">
    <text evidence="12 13">Carbohydrate degradation; glycolysis; D-glyceraldehyde 3-phosphate from glycerone phosphate: step 1/1.</text>
</comment>
<dbReference type="InterPro" id="IPR013785">
    <property type="entry name" value="Aldolase_TIM"/>
</dbReference>
<evidence type="ECO:0000313" key="14">
    <source>
        <dbReference type="EMBL" id="ATG52150.1"/>
    </source>
</evidence>
<evidence type="ECO:0000256" key="7">
    <source>
        <dbReference type="ARBA" id="ARBA00022432"/>
    </source>
</evidence>
<dbReference type="InterPro" id="IPR000652">
    <property type="entry name" value="Triosephosphate_isomerase"/>
</dbReference>
<protein>
    <recommendedName>
        <fullName evidence="6 12">Triosephosphate isomerase</fullName>
        <shortName evidence="12">TIM</shortName>
        <shortName evidence="12">TPI</shortName>
        <ecNumber evidence="5 12">5.3.1.1</ecNumber>
    </recommendedName>
    <alternativeName>
        <fullName evidence="12">Triose-phosphate isomerase</fullName>
    </alternativeName>
</protein>
<feature type="binding site" evidence="12">
    <location>
        <begin position="12"/>
        <end position="14"/>
    </location>
    <ligand>
        <name>substrate</name>
    </ligand>
</feature>